<evidence type="ECO:0000313" key="1">
    <source>
        <dbReference type="EMBL" id="MCP3424528.1"/>
    </source>
</evidence>
<accession>A0A9X2HHT0</accession>
<name>A0A9X2HHT0_9MICC</name>
<dbReference type="Proteomes" id="UP001139502">
    <property type="component" value="Unassembled WGS sequence"/>
</dbReference>
<dbReference type="PANTHER" id="PTHR10285">
    <property type="entry name" value="URIDINE KINASE"/>
    <property type="match status" value="1"/>
</dbReference>
<keyword evidence="2" id="KW-1185">Reference proteome</keyword>
<organism evidence="1 2">
    <name type="scientific">Rothia santali</name>
    <dbReference type="NCBI Taxonomy" id="2949643"/>
    <lineage>
        <taxon>Bacteria</taxon>
        <taxon>Bacillati</taxon>
        <taxon>Actinomycetota</taxon>
        <taxon>Actinomycetes</taxon>
        <taxon>Micrococcales</taxon>
        <taxon>Micrococcaceae</taxon>
        <taxon>Rothia</taxon>
    </lineage>
</organism>
<keyword evidence="1" id="KW-0808">Transferase</keyword>
<dbReference type="Gene3D" id="3.40.50.300">
    <property type="entry name" value="P-loop containing nucleotide triphosphate hydrolases"/>
    <property type="match status" value="1"/>
</dbReference>
<dbReference type="GO" id="GO:0016301">
    <property type="term" value="F:kinase activity"/>
    <property type="evidence" value="ECO:0007669"/>
    <property type="project" value="UniProtKB-KW"/>
</dbReference>
<evidence type="ECO:0000313" key="2">
    <source>
        <dbReference type="Proteomes" id="UP001139502"/>
    </source>
</evidence>
<dbReference type="AlphaFoldDB" id="A0A9X2HHT0"/>
<reference evidence="1" key="1">
    <citation type="submission" date="2022-06" db="EMBL/GenBank/DDBJ databases">
        <title>Rothia sp. isolated from sandalwood seedling.</title>
        <authorList>
            <person name="Tuikhar N."/>
            <person name="Kirdat K."/>
            <person name="Thorat V."/>
            <person name="Swetha P."/>
            <person name="Padma S."/>
            <person name="Sundararaj R."/>
            <person name="Yadav A."/>
        </authorList>
    </citation>
    <scope>NUCLEOTIDE SEQUENCE</scope>
    <source>
        <strain evidence="1">AR01</strain>
    </source>
</reference>
<protein>
    <submittedName>
        <fullName evidence="1">Nucleoside/nucleotide kinase family protein</fullName>
    </submittedName>
</protein>
<dbReference type="InterPro" id="IPR027417">
    <property type="entry name" value="P-loop_NTPase"/>
</dbReference>
<proteinExistence type="predicted"/>
<dbReference type="SUPFAM" id="SSF52540">
    <property type="entry name" value="P-loop containing nucleoside triphosphate hydrolases"/>
    <property type="match status" value="1"/>
</dbReference>
<gene>
    <name evidence="1" type="ORF">NBM05_00365</name>
</gene>
<keyword evidence="1" id="KW-0418">Kinase</keyword>
<comment type="caution">
    <text evidence="1">The sequence shown here is derived from an EMBL/GenBank/DDBJ whole genome shotgun (WGS) entry which is preliminary data.</text>
</comment>
<sequence>MREAAGTAGAVDDAVITGAADDAVIAGAARRGTPAGEIATDAPAFDDESSSRPPLKRLDALAREVRAAARPGVRYLLGVAGSPGSGKTTLATVLVGRLNQLAPRTAAYLPMDGFHLANATLDRLGLRDRKGALETFDGWGFLALLDRVRAETGHTVYAPSFRRAVDEGVAGELAIEPAAGVVVVEGNYLLAESGPWAQVRERLDTAWFCSTPAAEREARLVDRHVRHGRSLEAATAWAREVDGVNAALVEATAGRADLVLSGVTAEPLTAPLD</sequence>
<dbReference type="EMBL" id="JANAFB010000001">
    <property type="protein sequence ID" value="MCP3424528.1"/>
    <property type="molecule type" value="Genomic_DNA"/>
</dbReference>
<dbReference type="NCBIfam" id="NF006743">
    <property type="entry name" value="PRK09270.1-2"/>
    <property type="match status" value="1"/>
</dbReference>